<dbReference type="OrthoDB" id="30195at2759"/>
<dbReference type="PANTHER" id="PTHR44267">
    <property type="entry name" value="WD REPEAT-CONTAINING PROTEIN 43"/>
    <property type="match status" value="1"/>
</dbReference>
<feature type="domain" description="Small-subunit processome Utp12" evidence="5">
    <location>
        <begin position="91"/>
        <end position="192"/>
    </location>
</feature>
<evidence type="ECO:0000256" key="4">
    <source>
        <dbReference type="SAM" id="MobiDB-lite"/>
    </source>
</evidence>
<accession>A0A8X8W8M8</accession>
<evidence type="ECO:0000256" key="1">
    <source>
        <dbReference type="ARBA" id="ARBA00004123"/>
    </source>
</evidence>
<dbReference type="EMBL" id="PNBA02000019">
    <property type="protein sequence ID" value="KAG6390450.1"/>
    <property type="molecule type" value="Genomic_DNA"/>
</dbReference>
<dbReference type="GO" id="GO:0005730">
    <property type="term" value="C:nucleolus"/>
    <property type="evidence" value="ECO:0007669"/>
    <property type="project" value="TreeGrafter"/>
</dbReference>
<comment type="subcellular location">
    <subcellularLocation>
        <location evidence="1">Nucleus</location>
    </subcellularLocation>
</comment>
<evidence type="ECO:0000256" key="3">
    <source>
        <dbReference type="ARBA" id="ARBA00038335"/>
    </source>
</evidence>
<evidence type="ECO:0000313" key="7">
    <source>
        <dbReference type="Proteomes" id="UP000298416"/>
    </source>
</evidence>
<comment type="caution">
    <text evidence="6">The sequence shown here is derived from an EMBL/GenBank/DDBJ whole genome shotgun (WGS) entry which is preliminary data.</text>
</comment>
<dbReference type="PANTHER" id="PTHR44267:SF1">
    <property type="entry name" value="WD REPEAT-CONTAINING PROTEIN 43"/>
    <property type="match status" value="1"/>
</dbReference>
<comment type="similarity">
    <text evidence="3">Belongs to the UTP5 family.</text>
</comment>
<evidence type="ECO:0000259" key="5">
    <source>
        <dbReference type="Pfam" id="PF04003"/>
    </source>
</evidence>
<keyword evidence="2" id="KW-0539">Nucleus</keyword>
<keyword evidence="7" id="KW-1185">Reference proteome</keyword>
<feature type="compositionally biased region" description="Acidic residues" evidence="4">
    <location>
        <begin position="213"/>
        <end position="240"/>
    </location>
</feature>
<protein>
    <recommendedName>
        <fullName evidence="5">Small-subunit processome Utp12 domain-containing protein</fullName>
    </recommendedName>
</protein>
<organism evidence="6">
    <name type="scientific">Salvia splendens</name>
    <name type="common">Scarlet sage</name>
    <dbReference type="NCBI Taxonomy" id="180675"/>
    <lineage>
        <taxon>Eukaryota</taxon>
        <taxon>Viridiplantae</taxon>
        <taxon>Streptophyta</taxon>
        <taxon>Embryophyta</taxon>
        <taxon>Tracheophyta</taxon>
        <taxon>Spermatophyta</taxon>
        <taxon>Magnoliopsida</taxon>
        <taxon>eudicotyledons</taxon>
        <taxon>Gunneridae</taxon>
        <taxon>Pentapetalae</taxon>
        <taxon>asterids</taxon>
        <taxon>lamiids</taxon>
        <taxon>Lamiales</taxon>
        <taxon>Lamiaceae</taxon>
        <taxon>Nepetoideae</taxon>
        <taxon>Mentheae</taxon>
        <taxon>Salviinae</taxon>
        <taxon>Salvia</taxon>
        <taxon>Salvia subgen. Calosphace</taxon>
        <taxon>core Calosphace</taxon>
    </lineage>
</organism>
<dbReference type="AlphaFoldDB" id="A0A8X8W8M8"/>
<feature type="region of interest" description="Disordered" evidence="4">
    <location>
        <begin position="1"/>
        <end position="23"/>
    </location>
</feature>
<dbReference type="InterPro" id="IPR052414">
    <property type="entry name" value="U3_snoRNA-assoc_WDR"/>
</dbReference>
<reference evidence="6" key="1">
    <citation type="submission" date="2018-01" db="EMBL/GenBank/DDBJ databases">
        <authorList>
            <person name="Mao J.F."/>
        </authorList>
    </citation>
    <scope>NUCLEOTIDE SEQUENCE</scope>
    <source>
        <strain evidence="6">Huo1</strain>
        <tissue evidence="6">Leaf</tissue>
    </source>
</reference>
<dbReference type="Pfam" id="PF04003">
    <property type="entry name" value="Utp12"/>
    <property type="match status" value="1"/>
</dbReference>
<feature type="region of interest" description="Disordered" evidence="4">
    <location>
        <begin position="213"/>
        <end position="256"/>
    </location>
</feature>
<sequence length="256" mass="28051">MGKKEKSSKRKNRETGVGSEVLLQKSIGDKDGFDAVDDLNEPTMGEKLASLKLEGKDDVPNPENADSSLVVKPPSADSVNILVKQALHADDRALLIDCLYRQDEKVIANSLSMLNPSDVLKFLKSLVPIIQLRGAVLACALPWLRSLLLQHSSSIMSQVSSLAALNSLYQIIESRVSTFNPALQLSSCLDLLYAESVYDEVEEKNDVITTVIYEDEDESDEDESDADSSMEVDTVEDGEEPILYSDISDAEEHGSD</sequence>
<evidence type="ECO:0000313" key="6">
    <source>
        <dbReference type="EMBL" id="KAG6390450.1"/>
    </source>
</evidence>
<gene>
    <name evidence="6" type="ORF">SASPL_148184</name>
</gene>
<reference evidence="6" key="2">
    <citation type="submission" date="2020-08" db="EMBL/GenBank/DDBJ databases">
        <title>Plant Genome Project.</title>
        <authorList>
            <person name="Zhang R.-G."/>
        </authorList>
    </citation>
    <scope>NUCLEOTIDE SEQUENCE</scope>
    <source>
        <strain evidence="6">Huo1</strain>
        <tissue evidence="6">Leaf</tissue>
    </source>
</reference>
<evidence type="ECO:0000256" key="2">
    <source>
        <dbReference type="ARBA" id="ARBA00023242"/>
    </source>
</evidence>
<name>A0A8X8W8M8_SALSN</name>
<feature type="compositionally biased region" description="Basic residues" evidence="4">
    <location>
        <begin position="1"/>
        <end position="12"/>
    </location>
</feature>
<dbReference type="InterPro" id="IPR007148">
    <property type="entry name" value="SSU_processome_Utp12"/>
</dbReference>
<proteinExistence type="inferred from homology"/>
<dbReference type="GO" id="GO:0000462">
    <property type="term" value="P:maturation of SSU-rRNA from tricistronic rRNA transcript (SSU-rRNA, 5.8S rRNA, LSU-rRNA)"/>
    <property type="evidence" value="ECO:0007669"/>
    <property type="project" value="TreeGrafter"/>
</dbReference>
<dbReference type="Proteomes" id="UP000298416">
    <property type="component" value="Unassembled WGS sequence"/>
</dbReference>